<organism evidence="2 3">
    <name type="scientific">Aminomonas paucivorans DSM 12260</name>
    <dbReference type="NCBI Taxonomy" id="584708"/>
    <lineage>
        <taxon>Bacteria</taxon>
        <taxon>Thermotogati</taxon>
        <taxon>Synergistota</taxon>
        <taxon>Synergistia</taxon>
        <taxon>Synergistales</taxon>
        <taxon>Synergistaceae</taxon>
        <taxon>Aminomonas</taxon>
    </lineage>
</organism>
<evidence type="ECO:0000256" key="1">
    <source>
        <dbReference type="SAM" id="MobiDB-lite"/>
    </source>
</evidence>
<proteinExistence type="predicted"/>
<dbReference type="Proteomes" id="UP000005096">
    <property type="component" value="Chromosome"/>
</dbReference>
<evidence type="ECO:0000313" key="2">
    <source>
        <dbReference type="EMBL" id="EFQ22722.1"/>
    </source>
</evidence>
<dbReference type="HOGENOM" id="CLU_1375711_0_0_0"/>
<dbReference type="AlphaFoldDB" id="E3CYJ1"/>
<dbReference type="EMBL" id="CM001022">
    <property type="protein sequence ID" value="EFQ22722.1"/>
    <property type="molecule type" value="Genomic_DNA"/>
</dbReference>
<dbReference type="PaxDb" id="584708-Apau_0287"/>
<keyword evidence="3" id="KW-1185">Reference proteome</keyword>
<reference evidence="2 3" key="1">
    <citation type="journal article" date="2010" name="Stand. Genomic Sci.">
        <title>Non-contiguous finished genome sequence of Aminomonas paucivorans type strain (GLU-3).</title>
        <authorList>
            <person name="Pitluck S."/>
            <person name="Yasawong M."/>
            <person name="Held B."/>
            <person name="Lapidus A."/>
            <person name="Nolan M."/>
            <person name="Copeland A."/>
            <person name="Lucas S."/>
            <person name="Del Rio T.G."/>
            <person name="Tice H."/>
            <person name="Cheng J.F."/>
            <person name="Chertkov O."/>
            <person name="Goodwin L."/>
            <person name="Tapia R."/>
            <person name="Han C."/>
            <person name="Liolios K."/>
            <person name="Ivanova N."/>
            <person name="Mavromatis K."/>
            <person name="Ovchinnikova G."/>
            <person name="Pati A."/>
            <person name="Chen A."/>
            <person name="Palaniappan K."/>
            <person name="Land M."/>
            <person name="Hauser L."/>
            <person name="Chang Y.J."/>
            <person name="Jeffries C.D."/>
            <person name="Pukall R."/>
            <person name="Spring S."/>
            <person name="Rohde M."/>
            <person name="Sikorski J."/>
            <person name="Goker M."/>
            <person name="Woyke T."/>
            <person name="Bristow J."/>
            <person name="Eisen J.A."/>
            <person name="Markowitz V."/>
            <person name="Hugenholtz P."/>
            <person name="Kyrpides N.C."/>
            <person name="Klenk H.P."/>
        </authorList>
    </citation>
    <scope>NUCLEOTIDE SEQUENCE [LARGE SCALE GENOMIC DNA]</scope>
    <source>
        <strain evidence="2 3">DSM 12260</strain>
    </source>
</reference>
<protein>
    <submittedName>
        <fullName evidence="2">Uncharacterized protein</fullName>
    </submittedName>
</protein>
<accession>E3CYJ1</accession>
<evidence type="ECO:0000313" key="3">
    <source>
        <dbReference type="Proteomes" id="UP000005096"/>
    </source>
</evidence>
<name>E3CYJ1_9BACT</name>
<gene>
    <name evidence="2" type="ORF">Apau_0287</name>
</gene>
<dbReference type="RefSeq" id="WP_006299868.1">
    <property type="nucleotide sequence ID" value="NZ_CM001022.1"/>
</dbReference>
<sequence length="198" mass="21884">MTDSGPQQIHPHSLSVLPKPETPAEHEKQIRSQTFVSTCSPSGEQQITLRIHEFSTASCPRIAVEITDKGEKKTCVVEVDKVNPRCATRVEMYALVAYREGGHTDRVAAAKALRPIELAASPQNPLYVSDPSASYWEERMDFPALLEGLRLPQADLKDTGVTQSVLSYLLEILTEYPRAGTPEPLRPLENGASKGWVF</sequence>
<feature type="region of interest" description="Disordered" evidence="1">
    <location>
        <begin position="1"/>
        <end position="27"/>
    </location>
</feature>